<dbReference type="UniPathway" id="UPA00238"/>
<evidence type="ECO:0000256" key="7">
    <source>
        <dbReference type="ARBA" id="ARBA00033367"/>
    </source>
</evidence>
<dbReference type="Gene3D" id="2.115.10.20">
    <property type="entry name" value="Glycosyl hydrolase domain, family 43"/>
    <property type="match status" value="1"/>
</dbReference>
<dbReference type="InterPro" id="IPR023296">
    <property type="entry name" value="Glyco_hydro_beta-prop_sf"/>
</dbReference>
<organism evidence="12 13">
    <name type="scientific">Oceanobacillus sojae</name>
    <dbReference type="NCBI Taxonomy" id="582851"/>
    <lineage>
        <taxon>Bacteria</taxon>
        <taxon>Bacillati</taxon>
        <taxon>Bacillota</taxon>
        <taxon>Bacilli</taxon>
        <taxon>Bacillales</taxon>
        <taxon>Bacillaceae</taxon>
        <taxon>Oceanobacillus</taxon>
    </lineage>
</organism>
<dbReference type="GO" id="GO:0005985">
    <property type="term" value="P:sucrose metabolic process"/>
    <property type="evidence" value="ECO:0007669"/>
    <property type="project" value="UniProtKB-UniPathway"/>
</dbReference>
<dbReference type="Pfam" id="PF08244">
    <property type="entry name" value="Glyco_hydro_32C"/>
    <property type="match status" value="1"/>
</dbReference>
<dbReference type="InterPro" id="IPR001362">
    <property type="entry name" value="Glyco_hydro_32"/>
</dbReference>
<dbReference type="GO" id="GO:0005737">
    <property type="term" value="C:cytoplasm"/>
    <property type="evidence" value="ECO:0007669"/>
    <property type="project" value="UniProtKB-SubCell"/>
</dbReference>
<dbReference type="NCBIfam" id="TIGR01322">
    <property type="entry name" value="scrB_fam"/>
    <property type="match status" value="1"/>
</dbReference>
<dbReference type="SUPFAM" id="SSF75005">
    <property type="entry name" value="Arabinanase/levansucrase/invertase"/>
    <property type="match status" value="1"/>
</dbReference>
<proteinExistence type="inferred from homology"/>
<dbReference type="InterPro" id="IPR051214">
    <property type="entry name" value="GH32_Enzymes"/>
</dbReference>
<accession>A0A511ZNA8</accession>
<dbReference type="RefSeq" id="WP_186813696.1">
    <property type="nucleotide sequence ID" value="NZ_BJYM01000017.1"/>
</dbReference>
<gene>
    <name evidence="12" type="ORF">OSO01_36730</name>
</gene>
<evidence type="ECO:0000256" key="5">
    <source>
        <dbReference type="ARBA" id="ARBA00022801"/>
    </source>
</evidence>
<evidence type="ECO:0000313" key="12">
    <source>
        <dbReference type="EMBL" id="GEN88934.1"/>
    </source>
</evidence>
<comment type="subcellular location">
    <subcellularLocation>
        <location evidence="9">Cytoplasm</location>
    </subcellularLocation>
</comment>
<comment type="function">
    <text evidence="9">Enables the bacterium to metabolize sucrose as a sole carbon source.</text>
</comment>
<comment type="caution">
    <text evidence="12">The sequence shown here is derived from an EMBL/GenBank/DDBJ whole genome shotgun (WGS) entry which is preliminary data.</text>
</comment>
<keyword evidence="13" id="KW-1185">Reference proteome</keyword>
<keyword evidence="9" id="KW-0119">Carbohydrate metabolism</keyword>
<evidence type="ECO:0000313" key="13">
    <source>
        <dbReference type="Proteomes" id="UP000321558"/>
    </source>
</evidence>
<evidence type="ECO:0000259" key="10">
    <source>
        <dbReference type="Pfam" id="PF00251"/>
    </source>
</evidence>
<dbReference type="SUPFAM" id="SSF49899">
    <property type="entry name" value="Concanavalin A-like lectins/glucanases"/>
    <property type="match status" value="1"/>
</dbReference>
<keyword evidence="5 8" id="KW-0378">Hydrolase</keyword>
<feature type="domain" description="Glycosyl hydrolase family 32 C-terminal" evidence="11">
    <location>
        <begin position="346"/>
        <end position="490"/>
    </location>
</feature>
<evidence type="ECO:0000256" key="6">
    <source>
        <dbReference type="ARBA" id="ARBA00023295"/>
    </source>
</evidence>
<dbReference type="PANTHER" id="PTHR43101:SF1">
    <property type="entry name" value="BETA-FRUCTOSIDASE"/>
    <property type="match status" value="1"/>
</dbReference>
<dbReference type="EC" id="3.2.1.26" evidence="3 8"/>
<keyword evidence="6 8" id="KW-0326">Glycosidase</keyword>
<dbReference type="STRING" id="582851.GCA_900162665_01785"/>
<dbReference type="Gene3D" id="2.60.120.560">
    <property type="entry name" value="Exo-inulinase, domain 1"/>
    <property type="match status" value="1"/>
</dbReference>
<name>A0A511ZNA8_9BACI</name>
<evidence type="ECO:0000256" key="2">
    <source>
        <dbReference type="ARBA" id="ARBA00009902"/>
    </source>
</evidence>
<dbReference type="SMART" id="SM00640">
    <property type="entry name" value="Glyco_32"/>
    <property type="match status" value="1"/>
</dbReference>
<dbReference type="AlphaFoldDB" id="A0A511ZNA8"/>
<dbReference type="CDD" id="cd08996">
    <property type="entry name" value="GH32_FFase"/>
    <property type="match status" value="1"/>
</dbReference>
<feature type="domain" description="Glycosyl hydrolase family 32 N-terminal" evidence="10">
    <location>
        <begin position="35"/>
        <end position="324"/>
    </location>
</feature>
<dbReference type="InterPro" id="IPR006232">
    <property type="entry name" value="Suc6P_hydrolase"/>
</dbReference>
<dbReference type="InterPro" id="IPR013189">
    <property type="entry name" value="Glyco_hydro_32_C"/>
</dbReference>
<dbReference type="GO" id="GO:0004564">
    <property type="term" value="F:beta-fructofuranosidase activity"/>
    <property type="evidence" value="ECO:0007669"/>
    <property type="project" value="UniProtKB-EC"/>
</dbReference>
<evidence type="ECO:0000256" key="4">
    <source>
        <dbReference type="ARBA" id="ARBA00019623"/>
    </source>
</evidence>
<protein>
    <recommendedName>
        <fullName evidence="4 8">Sucrose-6-phosphate hydrolase</fullName>
        <ecNumber evidence="3 8">3.2.1.26</ecNumber>
    </recommendedName>
    <alternativeName>
        <fullName evidence="7 9">Invertase</fullName>
    </alternativeName>
</protein>
<dbReference type="InterPro" id="IPR013320">
    <property type="entry name" value="ConA-like_dom_sf"/>
</dbReference>
<dbReference type="Proteomes" id="UP000321558">
    <property type="component" value="Unassembled WGS sequence"/>
</dbReference>
<comment type="pathway">
    <text evidence="1 9">Glycan biosynthesis; sucrose metabolism.</text>
</comment>
<sequence>MKQPKTHNEQLLLANQSVANSKDELKDASYRLNYHFMAPVGWLNDPNGLIQHNGIYHLFYQFNPYSFHWGPMHWGHATSTDLVHWNHEPVALAPSEAYEYDETKSEMGCFSGSAVMNGDVMTLFYTGHLEGKENKEVQAIATSTDGIHFTKHPANPVISESPEGLSNEFRDPKVWKHGKFWYMVVGTAIDKDGAIVLYKSSNLTEWEYVGIAAKSDGTQGDMWECPDLFPLGNKYVLITSPMNMDNGKSTVMTGSMDYEKGIFTPESQREIDYGIDFYAAQTFEDEKGRRILISWMDFPFTEFPSKADKWSGAMTIPRELTLGEDGFVRSHPVQELNTLRDIHKHYDKLMLSKDDTYNLNSNVYFKHSYELKCKWTLPEIEKGGKVGLRLRQSKDGSEQTNVFYDSATNEIIVDTTNAGELSHKAVNKAPLRTKNNEIALHVFVDTCSVEVFVNDGEATLSTRIYPDLASNGIELYTEEMEAMVEYTDIWSLKNTGIS</sequence>
<evidence type="ECO:0000256" key="1">
    <source>
        <dbReference type="ARBA" id="ARBA00004914"/>
    </source>
</evidence>
<evidence type="ECO:0000256" key="8">
    <source>
        <dbReference type="RuleBase" id="RU362110"/>
    </source>
</evidence>
<reference evidence="12 13" key="1">
    <citation type="submission" date="2019-07" db="EMBL/GenBank/DDBJ databases">
        <title>Whole genome shotgun sequence of Oceanobacillus sojae NBRC 105379.</title>
        <authorList>
            <person name="Hosoyama A."/>
            <person name="Uohara A."/>
            <person name="Ohji S."/>
            <person name="Ichikawa N."/>
        </authorList>
    </citation>
    <scope>NUCLEOTIDE SEQUENCE [LARGE SCALE GENOMIC DNA]</scope>
    <source>
        <strain evidence="12 13">NBRC 105379</strain>
    </source>
</reference>
<dbReference type="Pfam" id="PF00251">
    <property type="entry name" value="Glyco_hydro_32N"/>
    <property type="match status" value="1"/>
</dbReference>
<dbReference type="InterPro" id="IPR013148">
    <property type="entry name" value="Glyco_hydro_32_N"/>
</dbReference>
<evidence type="ECO:0000256" key="3">
    <source>
        <dbReference type="ARBA" id="ARBA00012758"/>
    </source>
</evidence>
<keyword evidence="9" id="KW-0963">Cytoplasm</keyword>
<evidence type="ECO:0000259" key="11">
    <source>
        <dbReference type="Pfam" id="PF08244"/>
    </source>
</evidence>
<comment type="catalytic activity">
    <reaction evidence="8">
        <text>Hydrolysis of terminal non-reducing beta-D-fructofuranoside residues in beta-D-fructofuranosides.</text>
        <dbReference type="EC" id="3.2.1.26"/>
    </reaction>
</comment>
<dbReference type="PANTHER" id="PTHR43101">
    <property type="entry name" value="BETA-FRUCTOSIDASE"/>
    <property type="match status" value="1"/>
</dbReference>
<comment type="similarity">
    <text evidence="2 8">Belongs to the glycosyl hydrolase 32 family.</text>
</comment>
<dbReference type="EMBL" id="BJYM01000017">
    <property type="protein sequence ID" value="GEN88934.1"/>
    <property type="molecule type" value="Genomic_DNA"/>
</dbReference>
<evidence type="ECO:0000256" key="9">
    <source>
        <dbReference type="RuleBase" id="RU365015"/>
    </source>
</evidence>